<dbReference type="OrthoDB" id="945117at2"/>
<dbReference type="SUPFAM" id="SSF56925">
    <property type="entry name" value="OMPA-like"/>
    <property type="match status" value="1"/>
</dbReference>
<dbReference type="RefSeq" id="WP_104419244.1">
    <property type="nucleotide sequence ID" value="NZ_PTJC01000005.1"/>
</dbReference>
<reference evidence="2 3" key="1">
    <citation type="submission" date="2018-02" db="EMBL/GenBank/DDBJ databases">
        <title>Genomic Encyclopedia of Archaeal and Bacterial Type Strains, Phase II (KMG-II): from individual species to whole genera.</title>
        <authorList>
            <person name="Goeker M."/>
        </authorList>
    </citation>
    <scope>NUCLEOTIDE SEQUENCE [LARGE SCALE GENOMIC DNA]</scope>
    <source>
        <strain evidence="2 3">DSM 29526</strain>
    </source>
</reference>
<dbReference type="Gene3D" id="2.40.160.20">
    <property type="match status" value="1"/>
</dbReference>
<accession>A0A2S6IB35</accession>
<dbReference type="InterPro" id="IPR011250">
    <property type="entry name" value="OMP/PagP_B-barrel"/>
</dbReference>
<proteinExistence type="predicted"/>
<evidence type="ECO:0000313" key="2">
    <source>
        <dbReference type="EMBL" id="PPK88708.1"/>
    </source>
</evidence>
<protein>
    <submittedName>
        <fullName evidence="2">Uncharacterized protein</fullName>
    </submittedName>
</protein>
<organism evidence="2 3">
    <name type="scientific">Neolewinella xylanilytica</name>
    <dbReference type="NCBI Taxonomy" id="1514080"/>
    <lineage>
        <taxon>Bacteria</taxon>
        <taxon>Pseudomonadati</taxon>
        <taxon>Bacteroidota</taxon>
        <taxon>Saprospiria</taxon>
        <taxon>Saprospirales</taxon>
        <taxon>Lewinellaceae</taxon>
        <taxon>Neolewinella</taxon>
    </lineage>
</organism>
<dbReference type="Proteomes" id="UP000237662">
    <property type="component" value="Unassembled WGS sequence"/>
</dbReference>
<gene>
    <name evidence="2" type="ORF">CLV84_1679</name>
</gene>
<keyword evidence="1" id="KW-0732">Signal</keyword>
<keyword evidence="3" id="KW-1185">Reference proteome</keyword>
<name>A0A2S6IB35_9BACT</name>
<feature type="chain" id="PRO_5015397845" evidence="1">
    <location>
        <begin position="20"/>
        <end position="391"/>
    </location>
</feature>
<evidence type="ECO:0000256" key="1">
    <source>
        <dbReference type="SAM" id="SignalP"/>
    </source>
</evidence>
<dbReference type="AlphaFoldDB" id="A0A2S6IB35"/>
<feature type="signal peptide" evidence="1">
    <location>
        <begin position="1"/>
        <end position="19"/>
    </location>
</feature>
<comment type="caution">
    <text evidence="2">The sequence shown here is derived from an EMBL/GenBank/DDBJ whole genome shotgun (WGS) entry which is preliminary data.</text>
</comment>
<evidence type="ECO:0000313" key="3">
    <source>
        <dbReference type="Proteomes" id="UP000237662"/>
    </source>
</evidence>
<dbReference type="EMBL" id="PTJC01000005">
    <property type="protein sequence ID" value="PPK88708.1"/>
    <property type="molecule type" value="Genomic_DNA"/>
</dbReference>
<sequence length="391" mass="44510">MLQRTFLCLFVTCLFSAFLSGQGTRGGSFYLDGGASLLQYARIDYPEFGVYFQPYRLQGRQESWRANVLPIGYFLTDRFLVGVRFDYQKTYSDDYWASEQAFGESDTWSSLRPFVRYYPLSGNDRRWDVFGEVGFGRIGLKGYTGIETDFHLAAGIDYRLGSGVLATARLAYNGFATDLNYTTLEIGPRILLNEISGPTGQSRLARGTGFVRGALFRGSVGHMRRQGEDWLDYRFEITPSAGYFFADGLAVVAEVDWKIGGEYNYLEVNSYPARYGNHVLTDFQTSLGMRYYPLRTSRLVPFAGLSAGHYRYEYDHELENSVDTRVKAFTYRGTLGGTYFLSDRLALETLVSYTKRDERMRYRYISDGEWIDTASDRLVVEAGFVVYLGGQ</sequence>